<dbReference type="InterPro" id="IPR006577">
    <property type="entry name" value="UAS"/>
</dbReference>
<dbReference type="InterPro" id="IPR029071">
    <property type="entry name" value="Ubiquitin-like_domsf"/>
</dbReference>
<dbReference type="GO" id="GO:0043130">
    <property type="term" value="F:ubiquitin binding"/>
    <property type="evidence" value="ECO:0007669"/>
    <property type="project" value="TreeGrafter"/>
</dbReference>
<dbReference type="InterPro" id="IPR049483">
    <property type="entry name" value="FAF1_2-like_UAS"/>
</dbReference>
<dbReference type="Gene3D" id="3.40.30.10">
    <property type="entry name" value="Glutaredoxin"/>
    <property type="match status" value="1"/>
</dbReference>
<dbReference type="PANTHER" id="PTHR23322:SF96">
    <property type="entry name" value="FAS-ASSOCIATED FACTOR 1"/>
    <property type="match status" value="1"/>
</dbReference>
<sequence>LYLMFSHQENVMEIDEDSNQATHVLKIYDESKNKEYRLSLPGHTTVAQVKRDTYTLTGIPVLRQVWCGWPDLVRDNSLLEHLGLDEPFHCLTVSSENSEAVLAPTVYIDLAETDSSHEDFEDAAENFAVDDEMFAASSSNRNAPLIPNDVEDETAGSVHFIDGFTYRYGENTPNFFPGPLEDAINEACMKPAKERRMLGIYLHHDGSVLTNVFCTEVLGSESVLQMFTNNFVLWGWDLTNTENRNMFLASALKSLGGPVADTVRKITVTELPALLIIVRSRSNTELFNVINGNIGINEFMTLLIHAVDVHAQMLETEIKEDELRAARERIKIEQDQAFQQSLQADRAKEEARRKQQLEQSKEEERVRNEQEAENKRREIERLTIQSELPEEPAEGCGEGTIKIRFRPPKNTPFERRFLANDKLKLLFNFLLVSGYRIEDYKVISSWPRRDLTTCDQHLTLDQVKLHPQETLILEER</sequence>
<dbReference type="PROSITE" id="PS50033">
    <property type="entry name" value="UBX"/>
    <property type="match status" value="1"/>
</dbReference>
<dbReference type="InterPro" id="IPR001012">
    <property type="entry name" value="UBX_dom"/>
</dbReference>
<dbReference type="SMART" id="SM00594">
    <property type="entry name" value="UAS"/>
    <property type="match status" value="1"/>
</dbReference>
<evidence type="ECO:0000313" key="3">
    <source>
        <dbReference type="EMBL" id="JAP03106.1"/>
    </source>
</evidence>
<accession>A0A0V0G4X3</accession>
<protein>
    <submittedName>
        <fullName evidence="3">Putative regulator of the ubiquitin pathway</fullName>
    </submittedName>
</protein>
<dbReference type="SUPFAM" id="SSF52833">
    <property type="entry name" value="Thioredoxin-like"/>
    <property type="match status" value="1"/>
</dbReference>
<dbReference type="PANTHER" id="PTHR23322">
    <property type="entry name" value="FAS-ASSOCIATED PROTEIN"/>
    <property type="match status" value="1"/>
</dbReference>
<evidence type="ECO:0000256" key="1">
    <source>
        <dbReference type="SAM" id="MobiDB-lite"/>
    </source>
</evidence>
<feature type="domain" description="UBX" evidence="2">
    <location>
        <begin position="396"/>
        <end position="473"/>
    </location>
</feature>
<dbReference type="EMBL" id="GECL01003018">
    <property type="protein sequence ID" value="JAP03106.1"/>
    <property type="molecule type" value="Transcribed_RNA"/>
</dbReference>
<dbReference type="InterPro" id="IPR036249">
    <property type="entry name" value="Thioredoxin-like_sf"/>
</dbReference>
<dbReference type="GO" id="GO:0036503">
    <property type="term" value="P:ERAD pathway"/>
    <property type="evidence" value="ECO:0007669"/>
    <property type="project" value="TreeGrafter"/>
</dbReference>
<organism evidence="3">
    <name type="scientific">Triatoma dimidiata</name>
    <name type="common">Kissing bug</name>
    <name type="synonym">Meccus dimidiatus</name>
    <dbReference type="NCBI Taxonomy" id="72491"/>
    <lineage>
        <taxon>Eukaryota</taxon>
        <taxon>Metazoa</taxon>
        <taxon>Ecdysozoa</taxon>
        <taxon>Arthropoda</taxon>
        <taxon>Hexapoda</taxon>
        <taxon>Insecta</taxon>
        <taxon>Pterygota</taxon>
        <taxon>Neoptera</taxon>
        <taxon>Paraneoptera</taxon>
        <taxon>Hemiptera</taxon>
        <taxon>Heteroptera</taxon>
        <taxon>Panheteroptera</taxon>
        <taxon>Cimicomorpha</taxon>
        <taxon>Reduviidae</taxon>
        <taxon>Triatominae</taxon>
        <taxon>Triatoma</taxon>
    </lineage>
</organism>
<dbReference type="Pfam" id="PF21021">
    <property type="entry name" value="FAF1"/>
    <property type="match status" value="1"/>
</dbReference>
<dbReference type="AlphaFoldDB" id="A0A0V0G4X3"/>
<dbReference type="Pfam" id="PF00789">
    <property type="entry name" value="UBX"/>
    <property type="match status" value="1"/>
</dbReference>
<dbReference type="SMART" id="SM00166">
    <property type="entry name" value="UBX"/>
    <property type="match status" value="1"/>
</dbReference>
<dbReference type="Gene3D" id="3.10.20.90">
    <property type="entry name" value="Phosphatidylinositol 3-kinase Catalytic Subunit, Chain A, domain 1"/>
    <property type="match status" value="2"/>
</dbReference>
<dbReference type="GO" id="GO:0005783">
    <property type="term" value="C:endoplasmic reticulum"/>
    <property type="evidence" value="ECO:0007669"/>
    <property type="project" value="TreeGrafter"/>
</dbReference>
<name>A0A0V0G4X3_TRIDM</name>
<dbReference type="InterPro" id="IPR050730">
    <property type="entry name" value="UBX_domain-protein"/>
</dbReference>
<dbReference type="SUPFAM" id="SSF54236">
    <property type="entry name" value="Ubiquitin-like"/>
    <property type="match status" value="2"/>
</dbReference>
<dbReference type="GO" id="GO:0005634">
    <property type="term" value="C:nucleus"/>
    <property type="evidence" value="ECO:0007669"/>
    <property type="project" value="TreeGrafter"/>
</dbReference>
<evidence type="ECO:0000259" key="2">
    <source>
        <dbReference type="PROSITE" id="PS50033"/>
    </source>
</evidence>
<feature type="compositionally biased region" description="Basic and acidic residues" evidence="1">
    <location>
        <begin position="345"/>
        <end position="375"/>
    </location>
</feature>
<feature type="non-terminal residue" evidence="3">
    <location>
        <position position="1"/>
    </location>
</feature>
<proteinExistence type="predicted"/>
<feature type="region of interest" description="Disordered" evidence="1">
    <location>
        <begin position="341"/>
        <end position="375"/>
    </location>
</feature>
<reference evidence="3" key="1">
    <citation type="journal article" date="2018" name="J. Proteomics">
        <title>Exploring the molecular complexity of Triatoma dimidiata sialome.</title>
        <authorList>
            <person name="Santiago P.B."/>
            <person name="de Araujo C.N."/>
            <person name="Charneau S."/>
            <person name="Bastos I.M.D."/>
            <person name="Assumpcao T.C.F."/>
            <person name="Queiroz R.M.L."/>
            <person name="Praca Y.R."/>
            <person name="Cordeiro T.M."/>
            <person name="Garcia C.H.S."/>
            <person name="da Silva I.G."/>
            <person name="Raiol T."/>
            <person name="Motta F.N."/>
            <person name="de Araujo Oliveira J.V."/>
            <person name="de Sousa M.V."/>
            <person name="Ribeiro J.M.C."/>
            <person name="de Santana J.M."/>
        </authorList>
    </citation>
    <scope>NUCLEOTIDE SEQUENCE</scope>
    <source>
        <strain evidence="3">Santander</strain>
        <tissue evidence="3">Salivary glands</tissue>
    </source>
</reference>